<dbReference type="EMBL" id="JAINUF010000018">
    <property type="protein sequence ID" value="KAJ8337882.1"/>
    <property type="molecule type" value="Genomic_DNA"/>
</dbReference>
<protein>
    <submittedName>
        <fullName evidence="2">Uncharacterized protein</fullName>
    </submittedName>
</protein>
<feature type="region of interest" description="Disordered" evidence="1">
    <location>
        <begin position="62"/>
        <end position="191"/>
    </location>
</feature>
<evidence type="ECO:0000313" key="3">
    <source>
        <dbReference type="Proteomes" id="UP001152622"/>
    </source>
</evidence>
<evidence type="ECO:0000256" key="1">
    <source>
        <dbReference type="SAM" id="MobiDB-lite"/>
    </source>
</evidence>
<gene>
    <name evidence="2" type="ORF">SKAU_G00368480</name>
</gene>
<keyword evidence="3" id="KW-1185">Reference proteome</keyword>
<feature type="region of interest" description="Disordered" evidence="1">
    <location>
        <begin position="1"/>
        <end position="21"/>
    </location>
</feature>
<sequence>MPVHFPCSPSSNSSYYSNGSLLQTPEADLSKEATSFKWQTAIQKNNSQVRLTEALCAPHELRKRPAHELPLQPPPAAYKAVSPREEPPDPPSESGKRRKMNPTTPPVLAFMCFYRERERGDLGEETQRMSREERQREEKRKQEEQREEARREEQQEEEKQKQEEQREEEQQEEEKQEEQREEEQQEEEKQE</sequence>
<accession>A0A9Q1EFJ7</accession>
<name>A0A9Q1EFJ7_SYNKA</name>
<proteinExistence type="predicted"/>
<dbReference type="Proteomes" id="UP001152622">
    <property type="component" value="Chromosome 18"/>
</dbReference>
<feature type="compositionally biased region" description="Basic and acidic residues" evidence="1">
    <location>
        <begin position="114"/>
        <end position="164"/>
    </location>
</feature>
<feature type="compositionally biased region" description="Acidic residues" evidence="1">
    <location>
        <begin position="165"/>
        <end position="191"/>
    </location>
</feature>
<reference evidence="2" key="1">
    <citation type="journal article" date="2023" name="Science">
        <title>Genome structures resolve the early diversification of teleost fishes.</title>
        <authorList>
            <person name="Parey E."/>
            <person name="Louis A."/>
            <person name="Montfort J."/>
            <person name="Bouchez O."/>
            <person name="Roques C."/>
            <person name="Iampietro C."/>
            <person name="Lluch J."/>
            <person name="Castinel A."/>
            <person name="Donnadieu C."/>
            <person name="Desvignes T."/>
            <person name="Floi Bucao C."/>
            <person name="Jouanno E."/>
            <person name="Wen M."/>
            <person name="Mejri S."/>
            <person name="Dirks R."/>
            <person name="Jansen H."/>
            <person name="Henkel C."/>
            <person name="Chen W.J."/>
            <person name="Zahm M."/>
            <person name="Cabau C."/>
            <person name="Klopp C."/>
            <person name="Thompson A.W."/>
            <person name="Robinson-Rechavi M."/>
            <person name="Braasch I."/>
            <person name="Lecointre G."/>
            <person name="Bobe J."/>
            <person name="Postlethwait J.H."/>
            <person name="Berthelot C."/>
            <person name="Roest Crollius H."/>
            <person name="Guiguen Y."/>
        </authorList>
    </citation>
    <scope>NUCLEOTIDE SEQUENCE</scope>
    <source>
        <strain evidence="2">WJC10195</strain>
    </source>
</reference>
<dbReference type="AlphaFoldDB" id="A0A9Q1EFJ7"/>
<comment type="caution">
    <text evidence="2">The sequence shown here is derived from an EMBL/GenBank/DDBJ whole genome shotgun (WGS) entry which is preliminary data.</text>
</comment>
<organism evidence="2 3">
    <name type="scientific">Synaphobranchus kaupii</name>
    <name type="common">Kaup's arrowtooth eel</name>
    <dbReference type="NCBI Taxonomy" id="118154"/>
    <lineage>
        <taxon>Eukaryota</taxon>
        <taxon>Metazoa</taxon>
        <taxon>Chordata</taxon>
        <taxon>Craniata</taxon>
        <taxon>Vertebrata</taxon>
        <taxon>Euteleostomi</taxon>
        <taxon>Actinopterygii</taxon>
        <taxon>Neopterygii</taxon>
        <taxon>Teleostei</taxon>
        <taxon>Anguilliformes</taxon>
        <taxon>Synaphobranchidae</taxon>
        <taxon>Synaphobranchus</taxon>
    </lineage>
</organism>
<evidence type="ECO:0000313" key="2">
    <source>
        <dbReference type="EMBL" id="KAJ8337882.1"/>
    </source>
</evidence>
<feature type="compositionally biased region" description="Low complexity" evidence="1">
    <location>
        <begin position="8"/>
        <end position="20"/>
    </location>
</feature>